<proteinExistence type="predicted"/>
<organism evidence="1 2">
    <name type="scientific">Cohnella phaseoli</name>
    <dbReference type="NCBI Taxonomy" id="456490"/>
    <lineage>
        <taxon>Bacteria</taxon>
        <taxon>Bacillati</taxon>
        <taxon>Bacillota</taxon>
        <taxon>Bacilli</taxon>
        <taxon>Bacillales</taxon>
        <taxon>Paenibacillaceae</taxon>
        <taxon>Cohnella</taxon>
    </lineage>
</organism>
<dbReference type="AlphaFoldDB" id="A0A3D9JNZ9"/>
<reference evidence="1 2" key="1">
    <citation type="submission" date="2018-07" db="EMBL/GenBank/DDBJ databases">
        <title>Genomic Encyclopedia of Type Strains, Phase III (KMG-III): the genomes of soil and plant-associated and newly described type strains.</title>
        <authorList>
            <person name="Whitman W."/>
        </authorList>
    </citation>
    <scope>NUCLEOTIDE SEQUENCE [LARGE SCALE GENOMIC DNA]</scope>
    <source>
        <strain evidence="1 2">CECT 7287</strain>
    </source>
</reference>
<dbReference type="EMBL" id="QRDZ01000014">
    <property type="protein sequence ID" value="RED75690.1"/>
    <property type="molecule type" value="Genomic_DNA"/>
</dbReference>
<evidence type="ECO:0000313" key="1">
    <source>
        <dbReference type="EMBL" id="RED75690.1"/>
    </source>
</evidence>
<dbReference type="Proteomes" id="UP000256977">
    <property type="component" value="Unassembled WGS sequence"/>
</dbReference>
<accession>A0A3D9JNZ9</accession>
<gene>
    <name evidence="1" type="ORF">DFP98_11451</name>
</gene>
<sequence length="239" mass="27932">MEATSQNFFQKLLKNSLNHIKIDQASSDYENMMLDRIHSHIDAVLKLIEDNFFIEAPIIYRAAIESVAKLHYFVNNKHQVTITYPDFEIPMGKGPSPSELMKEHKIYPLYQLLCSFTHPDTLPSYLSGCDSKMKSNISVSLLVLFQQIVLDILTSTYDIRDFLKVDAEEIMTHMSEHQKNLYLYLLELKRIFPKEMLSLFQSNALVQSKFISDNLEEFSEFIESDEFSLEELQKRFEKP</sequence>
<dbReference type="RefSeq" id="WP_116062010.1">
    <property type="nucleotide sequence ID" value="NZ_QRDZ01000014.1"/>
</dbReference>
<dbReference type="OrthoDB" id="2677049at2"/>
<comment type="caution">
    <text evidence="1">The sequence shown here is derived from an EMBL/GenBank/DDBJ whole genome shotgun (WGS) entry which is preliminary data.</text>
</comment>
<name>A0A3D9JNZ9_9BACL</name>
<keyword evidence="2" id="KW-1185">Reference proteome</keyword>
<protein>
    <submittedName>
        <fullName evidence="1">Uncharacterized protein</fullName>
    </submittedName>
</protein>
<evidence type="ECO:0000313" key="2">
    <source>
        <dbReference type="Proteomes" id="UP000256977"/>
    </source>
</evidence>